<sequence length="355" mass="37269">MRRPIGYYVHHQGAGHLARARLLAEALDRPCTLMGTFAGADPCVPSFLDLPDDRITADFDGCDHAADRPLALHYAPLGVDGLRARMAGIAAWAAQADPVLLIVDVSVEVALFARLLSVPTLVVRLAGDRTDPPHLEAFRSAERLLAFFPQALDGAANPDWVRAKTDHLGFLAADPVTHRAEEDGSIVVVYGRGGVGGSASDLAAAARATPERTWHVVGPVTGDGADAPTNLRLHGWVSDVGAFLDRATLVIGAGGDGLVSSVAARAKRFVCLPEARAFDEQATTARALAALGAAIHCPDWPAPEAWPGVVRAGLALDPERIGSLARTGSVGRAARHIGDLADRLDPRGRAPSRVP</sequence>
<accession>A0A1I2XKF8</accession>
<dbReference type="AlphaFoldDB" id="A0A1I2XKF8"/>
<evidence type="ECO:0000313" key="1">
    <source>
        <dbReference type="EMBL" id="SFH13166.1"/>
    </source>
</evidence>
<dbReference type="Proteomes" id="UP000199229">
    <property type="component" value="Unassembled WGS sequence"/>
</dbReference>
<dbReference type="STRING" id="582675.SAMN05192565_1443"/>
<dbReference type="EMBL" id="FOPM01000044">
    <property type="protein sequence ID" value="SFH13166.1"/>
    <property type="molecule type" value="Genomic_DNA"/>
</dbReference>
<dbReference type="Gene3D" id="3.40.50.2000">
    <property type="entry name" value="Glycogen Phosphorylase B"/>
    <property type="match status" value="1"/>
</dbReference>
<protein>
    <submittedName>
        <fullName evidence="1">Predicted glycosyl transferase</fullName>
    </submittedName>
</protein>
<reference evidence="2" key="1">
    <citation type="submission" date="2016-10" db="EMBL/GenBank/DDBJ databases">
        <authorList>
            <person name="Varghese N."/>
            <person name="Submissions S."/>
        </authorList>
    </citation>
    <scope>NUCLEOTIDE SEQUENCE [LARGE SCALE GENOMIC DNA]</scope>
    <source>
        <strain evidence="2">Gh-105</strain>
    </source>
</reference>
<name>A0A1I2XKF8_9HYPH</name>
<keyword evidence="1" id="KW-0808">Transferase</keyword>
<evidence type="ECO:0000313" key="2">
    <source>
        <dbReference type="Proteomes" id="UP000199229"/>
    </source>
</evidence>
<dbReference type="OrthoDB" id="9809594at2"/>
<dbReference type="RefSeq" id="WP_091975411.1">
    <property type="nucleotide sequence ID" value="NZ_FOPM01000044.1"/>
</dbReference>
<organism evidence="1 2">
    <name type="scientific">Methylobacterium gossipiicola</name>
    <dbReference type="NCBI Taxonomy" id="582675"/>
    <lineage>
        <taxon>Bacteria</taxon>
        <taxon>Pseudomonadati</taxon>
        <taxon>Pseudomonadota</taxon>
        <taxon>Alphaproteobacteria</taxon>
        <taxon>Hyphomicrobiales</taxon>
        <taxon>Methylobacteriaceae</taxon>
        <taxon>Methylobacterium</taxon>
    </lineage>
</organism>
<gene>
    <name evidence="1" type="ORF">SAMN05192565_1443</name>
</gene>
<keyword evidence="2" id="KW-1185">Reference proteome</keyword>
<dbReference type="GO" id="GO:0016740">
    <property type="term" value="F:transferase activity"/>
    <property type="evidence" value="ECO:0007669"/>
    <property type="project" value="UniProtKB-KW"/>
</dbReference>
<proteinExistence type="predicted"/>
<dbReference type="SUPFAM" id="SSF53756">
    <property type="entry name" value="UDP-Glycosyltransferase/glycogen phosphorylase"/>
    <property type="match status" value="1"/>
</dbReference>